<name>A0A6G0YD38_APHCR</name>
<feature type="region of interest" description="Disordered" evidence="1">
    <location>
        <begin position="40"/>
        <end position="77"/>
    </location>
</feature>
<organism evidence="2 3">
    <name type="scientific">Aphis craccivora</name>
    <name type="common">Cowpea aphid</name>
    <dbReference type="NCBI Taxonomy" id="307492"/>
    <lineage>
        <taxon>Eukaryota</taxon>
        <taxon>Metazoa</taxon>
        <taxon>Ecdysozoa</taxon>
        <taxon>Arthropoda</taxon>
        <taxon>Hexapoda</taxon>
        <taxon>Insecta</taxon>
        <taxon>Pterygota</taxon>
        <taxon>Neoptera</taxon>
        <taxon>Paraneoptera</taxon>
        <taxon>Hemiptera</taxon>
        <taxon>Sternorrhyncha</taxon>
        <taxon>Aphidomorpha</taxon>
        <taxon>Aphidoidea</taxon>
        <taxon>Aphididae</taxon>
        <taxon>Aphidini</taxon>
        <taxon>Aphis</taxon>
        <taxon>Aphis</taxon>
    </lineage>
</organism>
<dbReference type="Proteomes" id="UP000478052">
    <property type="component" value="Unassembled WGS sequence"/>
</dbReference>
<sequence length="169" mass="18092">MGATVFDVHEHVAHQGDEHGGHELLLVRDQFRCAEHPFPDGRAVHGRQPFAGRPPVDAHAGRHDPGGRQPVRSGGRHVVEVQRARRKVLLAHSAVLAGQFRPLLHDGRHVLQHVLLEPDLIAPRQIAATAVVAQPPRLADGQVLVQLAADVVDGPAQPPDAVPPSPPSG</sequence>
<evidence type="ECO:0000313" key="3">
    <source>
        <dbReference type="Proteomes" id="UP000478052"/>
    </source>
</evidence>
<dbReference type="AlphaFoldDB" id="A0A6G0YD38"/>
<accession>A0A6G0YD38</accession>
<gene>
    <name evidence="2" type="ORF">FWK35_00017077</name>
</gene>
<proteinExistence type="predicted"/>
<dbReference type="EMBL" id="VUJU01004667">
    <property type="protein sequence ID" value="KAF0753649.1"/>
    <property type="molecule type" value="Genomic_DNA"/>
</dbReference>
<comment type="caution">
    <text evidence="2">The sequence shown here is derived from an EMBL/GenBank/DDBJ whole genome shotgun (WGS) entry which is preliminary data.</text>
</comment>
<reference evidence="2 3" key="1">
    <citation type="submission" date="2019-08" db="EMBL/GenBank/DDBJ databases">
        <title>Whole genome of Aphis craccivora.</title>
        <authorList>
            <person name="Voronova N.V."/>
            <person name="Shulinski R.S."/>
            <person name="Bandarenka Y.V."/>
            <person name="Zhorov D.G."/>
            <person name="Warner D."/>
        </authorList>
    </citation>
    <scope>NUCLEOTIDE SEQUENCE [LARGE SCALE GENOMIC DNA]</scope>
    <source>
        <strain evidence="2">180601</strain>
        <tissue evidence="2">Whole Body</tissue>
    </source>
</reference>
<evidence type="ECO:0000256" key="1">
    <source>
        <dbReference type="SAM" id="MobiDB-lite"/>
    </source>
</evidence>
<evidence type="ECO:0000313" key="2">
    <source>
        <dbReference type="EMBL" id="KAF0753649.1"/>
    </source>
</evidence>
<keyword evidence="3" id="KW-1185">Reference proteome</keyword>
<protein>
    <submittedName>
        <fullName evidence="2">Uncharacterized protein</fullName>
    </submittedName>
</protein>